<evidence type="ECO:0000256" key="3">
    <source>
        <dbReference type="ARBA" id="ARBA00022676"/>
    </source>
</evidence>
<dbReference type="eggNOG" id="COG1807">
    <property type="taxonomic scope" value="Bacteria"/>
</dbReference>
<dbReference type="PANTHER" id="PTHR33908:SF3">
    <property type="entry name" value="UNDECAPRENYL PHOSPHATE-ALPHA-4-AMINO-4-DEOXY-L-ARABINOSE ARABINOSYL TRANSFERASE"/>
    <property type="match status" value="1"/>
</dbReference>
<organism evidence="10 11">
    <name type="scientific">Rhodanobacter denitrificans</name>
    <dbReference type="NCBI Taxonomy" id="666685"/>
    <lineage>
        <taxon>Bacteria</taxon>
        <taxon>Pseudomonadati</taxon>
        <taxon>Pseudomonadota</taxon>
        <taxon>Gammaproteobacteria</taxon>
        <taxon>Lysobacterales</taxon>
        <taxon>Rhodanobacteraceae</taxon>
        <taxon>Rhodanobacter</taxon>
    </lineage>
</organism>
<proteinExistence type="predicted"/>
<feature type="transmembrane region" description="Helical" evidence="8">
    <location>
        <begin position="322"/>
        <end position="339"/>
    </location>
</feature>
<keyword evidence="11" id="KW-1185">Reference proteome</keyword>
<dbReference type="EMBL" id="CP003470">
    <property type="protein sequence ID" value="AGG89169.1"/>
    <property type="molecule type" value="Genomic_DNA"/>
</dbReference>
<evidence type="ECO:0000256" key="2">
    <source>
        <dbReference type="ARBA" id="ARBA00022475"/>
    </source>
</evidence>
<dbReference type="STRING" id="666685.R2APBS1_2046"/>
<feature type="transmembrane region" description="Helical" evidence="8">
    <location>
        <begin position="298"/>
        <end position="316"/>
    </location>
</feature>
<feature type="transmembrane region" description="Helical" evidence="8">
    <location>
        <begin position="211"/>
        <end position="231"/>
    </location>
</feature>
<keyword evidence="2" id="KW-1003">Cell membrane</keyword>
<dbReference type="PANTHER" id="PTHR33908">
    <property type="entry name" value="MANNOSYLTRANSFERASE YKCB-RELATED"/>
    <property type="match status" value="1"/>
</dbReference>
<dbReference type="Pfam" id="PF13231">
    <property type="entry name" value="PMT_2"/>
    <property type="match status" value="1"/>
</dbReference>
<keyword evidence="4 10" id="KW-0808">Transferase</keyword>
<dbReference type="Proteomes" id="UP000011859">
    <property type="component" value="Chromosome"/>
</dbReference>
<dbReference type="GO" id="GO:0005886">
    <property type="term" value="C:plasma membrane"/>
    <property type="evidence" value="ECO:0007669"/>
    <property type="project" value="UniProtKB-SubCell"/>
</dbReference>
<evidence type="ECO:0000259" key="9">
    <source>
        <dbReference type="Pfam" id="PF13231"/>
    </source>
</evidence>
<feature type="transmembrane region" description="Helical" evidence="8">
    <location>
        <begin position="389"/>
        <end position="410"/>
    </location>
</feature>
<evidence type="ECO:0000256" key="1">
    <source>
        <dbReference type="ARBA" id="ARBA00004651"/>
    </source>
</evidence>
<evidence type="ECO:0000256" key="8">
    <source>
        <dbReference type="SAM" id="Phobius"/>
    </source>
</evidence>
<keyword evidence="3" id="KW-0328">Glycosyltransferase</keyword>
<feature type="transmembrane region" description="Helical" evidence="8">
    <location>
        <begin position="168"/>
        <end position="190"/>
    </location>
</feature>
<dbReference type="InterPro" id="IPR050297">
    <property type="entry name" value="LipidA_mod_glycosyltrf_83"/>
</dbReference>
<sequence precursor="true">MQSHSNRFDALRLLWPWLPLWITAALAAIFMHGPMPMYSTRTLSVAWEMWHQHSFIVPMLNGAPYSDKTPMLYWLIHAGWAIAGVGDIWPRVLEVMMGAAELVLATVLARRLFPERVAVAQATPWVLCAFTYAFLFGLQTMYEVLLAACVLAALVSLTPSSRREAPRFIGFALALGIGLLTKGPVMLLHVAFPWLLGPLWNDWARRESRRWYAGGLLAVLTGCAMLLAWALTAASIGGPAYREQLLFHQTAGRVVEAFAHAKPLWWYLPVLPLLVFPFALWPRLWFALCALRRPFEPGLRFVFAWLVPVLLVFSLISGKQPYYLLPECAGFALLFAAAVTRWQPNHASLATSRWLSPWPLAVLAVGAGLFLMALPQLIAHGLIRDTQLVALGAFSTAFGVLYLLLGGLLLPGRSELHRIALVGLLGAVAANGLFTLTWWPAFDLKPVAVLLARAEAQGRPVANLETYDGQFDFLGRLTLPIAQLSEGESVQVWAKAHPQGLIVSYPATVTSLDRRIALYVQPFRGVWLTIWPASELAAGREGLPKAN</sequence>
<evidence type="ECO:0000313" key="11">
    <source>
        <dbReference type="Proteomes" id="UP000011859"/>
    </source>
</evidence>
<protein>
    <submittedName>
        <fullName evidence="10">PMT family glycosyltransferase, 4-amino-4-deoxy-L-arabinose transferase</fullName>
    </submittedName>
</protein>
<dbReference type="GO" id="GO:0016763">
    <property type="term" value="F:pentosyltransferase activity"/>
    <property type="evidence" value="ECO:0007669"/>
    <property type="project" value="TreeGrafter"/>
</dbReference>
<evidence type="ECO:0000256" key="7">
    <source>
        <dbReference type="ARBA" id="ARBA00023136"/>
    </source>
</evidence>
<keyword evidence="7 8" id="KW-0472">Membrane</keyword>
<feature type="transmembrane region" description="Helical" evidence="8">
    <location>
        <begin position="264"/>
        <end position="286"/>
    </location>
</feature>
<evidence type="ECO:0000256" key="5">
    <source>
        <dbReference type="ARBA" id="ARBA00022692"/>
    </source>
</evidence>
<name>M4NEH5_9GAMM</name>
<reference evidence="10 11" key="1">
    <citation type="submission" date="2012-04" db="EMBL/GenBank/DDBJ databases">
        <title>Complete genome of Rhodanobacter sp. 2APBS1.</title>
        <authorList>
            <consortium name="US DOE Joint Genome Institute"/>
            <person name="Huntemann M."/>
            <person name="Wei C.-L."/>
            <person name="Han J."/>
            <person name="Detter J.C."/>
            <person name="Han C."/>
            <person name="Tapia R."/>
            <person name="Munk A.C.C."/>
            <person name="Chen A."/>
            <person name="Krypides N."/>
            <person name="Mavromatis K."/>
            <person name="Markowitz V."/>
            <person name="Szeto E."/>
            <person name="Ivanova N."/>
            <person name="Mikhailova N."/>
            <person name="Ovchinnikova G."/>
            <person name="Pagani I."/>
            <person name="Pati A."/>
            <person name="Goodwin L."/>
            <person name="Peters L."/>
            <person name="Pitluck S."/>
            <person name="Woyke T."/>
            <person name="Prakash O."/>
            <person name="Elkins J."/>
            <person name="Brown S."/>
            <person name="Palumbo A."/>
            <person name="Hemme C."/>
            <person name="Zhou J."/>
            <person name="Watson D."/>
            <person name="Jardine P."/>
            <person name="Kostka J."/>
            <person name="Green S."/>
        </authorList>
    </citation>
    <scope>NUCLEOTIDE SEQUENCE [LARGE SCALE GENOMIC DNA]</scope>
    <source>
        <strain evidence="10 11">2APBS1</strain>
    </source>
</reference>
<keyword evidence="6 8" id="KW-1133">Transmembrane helix</keyword>
<dbReference type="KEGG" id="rhd:R2APBS1_2046"/>
<accession>M4NEH5</accession>
<dbReference type="HOGENOM" id="CLU_504099_0_0_6"/>
<dbReference type="RefSeq" id="WP_015447894.1">
    <property type="nucleotide sequence ID" value="NC_020541.1"/>
</dbReference>
<keyword evidence="5 8" id="KW-0812">Transmembrane</keyword>
<feature type="transmembrane region" description="Helical" evidence="8">
    <location>
        <begin position="125"/>
        <end position="156"/>
    </location>
</feature>
<feature type="transmembrane region" description="Helical" evidence="8">
    <location>
        <begin position="13"/>
        <end position="31"/>
    </location>
</feature>
<dbReference type="GO" id="GO:0010041">
    <property type="term" value="P:response to iron(III) ion"/>
    <property type="evidence" value="ECO:0007669"/>
    <property type="project" value="TreeGrafter"/>
</dbReference>
<evidence type="ECO:0000256" key="4">
    <source>
        <dbReference type="ARBA" id="ARBA00022679"/>
    </source>
</evidence>
<evidence type="ECO:0000313" key="10">
    <source>
        <dbReference type="EMBL" id="AGG89169.1"/>
    </source>
</evidence>
<feature type="transmembrane region" description="Helical" evidence="8">
    <location>
        <begin position="71"/>
        <end position="89"/>
    </location>
</feature>
<dbReference type="GO" id="GO:0009103">
    <property type="term" value="P:lipopolysaccharide biosynthetic process"/>
    <property type="evidence" value="ECO:0007669"/>
    <property type="project" value="TreeGrafter"/>
</dbReference>
<dbReference type="AlphaFoldDB" id="M4NEH5"/>
<gene>
    <name evidence="10" type="ORF">R2APBS1_2046</name>
</gene>
<feature type="domain" description="Glycosyltransferase RgtA/B/C/D-like" evidence="9">
    <location>
        <begin position="67"/>
        <end position="229"/>
    </location>
</feature>
<comment type="subcellular location">
    <subcellularLocation>
        <location evidence="1">Cell membrane</location>
        <topology evidence="1">Multi-pass membrane protein</topology>
    </subcellularLocation>
</comment>
<evidence type="ECO:0000256" key="6">
    <source>
        <dbReference type="ARBA" id="ARBA00022989"/>
    </source>
</evidence>
<dbReference type="OrthoDB" id="9775035at2"/>
<dbReference type="InterPro" id="IPR038731">
    <property type="entry name" value="RgtA/B/C-like"/>
</dbReference>
<feature type="transmembrane region" description="Helical" evidence="8">
    <location>
        <begin position="360"/>
        <end position="383"/>
    </location>
</feature>
<feature type="transmembrane region" description="Helical" evidence="8">
    <location>
        <begin position="419"/>
        <end position="439"/>
    </location>
</feature>